<sequence>MLKLSRRLLTIKSWGNVPKVSPFQHLASNKSFIIPFNQTVNTNSIISKPSQPIESLTTSLNSLNLRFPVDQITSFEHELEEMNESDDKEMKLDSVLRKRRLKMKKHKLRKRRRAQRSLKKRLGK</sequence>
<evidence type="ECO:0000313" key="2">
    <source>
        <dbReference type="Proteomes" id="UP001152531"/>
    </source>
</evidence>
<gene>
    <name evidence="1" type="ORF">CLIB1444_01S00760</name>
</gene>
<keyword evidence="2" id="KW-1185">Reference proteome</keyword>
<reference evidence="1" key="1">
    <citation type="submission" date="2022-06" db="EMBL/GenBank/DDBJ databases">
        <authorList>
            <person name="Legras J.-L."/>
            <person name="Devillers H."/>
            <person name="Grondin C."/>
        </authorList>
    </citation>
    <scope>NUCLEOTIDE SEQUENCE</scope>
    <source>
        <strain evidence="1">CLIB 1444</strain>
    </source>
</reference>
<dbReference type="Proteomes" id="UP001152531">
    <property type="component" value="Unassembled WGS sequence"/>
</dbReference>
<protein>
    <submittedName>
        <fullName evidence="1">Uncharacterized protein</fullName>
    </submittedName>
</protein>
<dbReference type="EMBL" id="CALSDN010000001">
    <property type="protein sequence ID" value="CAH6718173.1"/>
    <property type="molecule type" value="Genomic_DNA"/>
</dbReference>
<accession>A0ACA9XZW3</accession>
<organism evidence="1 2">
    <name type="scientific">[Candida] jaroonii</name>
    <dbReference type="NCBI Taxonomy" id="467808"/>
    <lineage>
        <taxon>Eukaryota</taxon>
        <taxon>Fungi</taxon>
        <taxon>Dikarya</taxon>
        <taxon>Ascomycota</taxon>
        <taxon>Saccharomycotina</taxon>
        <taxon>Pichiomycetes</taxon>
        <taxon>Debaryomycetaceae</taxon>
        <taxon>Yamadazyma</taxon>
    </lineage>
</organism>
<evidence type="ECO:0000313" key="1">
    <source>
        <dbReference type="EMBL" id="CAH6718173.1"/>
    </source>
</evidence>
<proteinExistence type="predicted"/>
<comment type="caution">
    <text evidence="1">The sequence shown here is derived from an EMBL/GenBank/DDBJ whole genome shotgun (WGS) entry which is preliminary data.</text>
</comment>
<name>A0ACA9XZW3_9ASCO</name>